<evidence type="ECO:0000256" key="2">
    <source>
        <dbReference type="ARBA" id="ARBA00023002"/>
    </source>
</evidence>
<name>A0A1I7NU89_9HYPH</name>
<proteinExistence type="inferred from homology"/>
<evidence type="ECO:0000313" key="5">
    <source>
        <dbReference type="Proteomes" id="UP000199423"/>
    </source>
</evidence>
<dbReference type="GO" id="GO:0016491">
    <property type="term" value="F:oxidoreductase activity"/>
    <property type="evidence" value="ECO:0007669"/>
    <property type="project" value="UniProtKB-KW"/>
</dbReference>
<dbReference type="Proteomes" id="UP000199423">
    <property type="component" value="Unassembled WGS sequence"/>
</dbReference>
<protein>
    <submittedName>
        <fullName evidence="4">NADP-dependent 3-hydroxy acid dehydrogenase YdfG</fullName>
    </submittedName>
</protein>
<comment type="similarity">
    <text evidence="1 3">Belongs to the short-chain dehydrogenases/reductases (SDR) family.</text>
</comment>
<dbReference type="PANTHER" id="PTHR43669:SF12">
    <property type="entry name" value="BLR5618 PROTEIN"/>
    <property type="match status" value="1"/>
</dbReference>
<dbReference type="PRINTS" id="PR00081">
    <property type="entry name" value="GDHRDH"/>
</dbReference>
<dbReference type="PRINTS" id="PR00080">
    <property type="entry name" value="SDRFAMILY"/>
</dbReference>
<dbReference type="Gene3D" id="3.40.50.720">
    <property type="entry name" value="NAD(P)-binding Rossmann-like Domain"/>
    <property type="match status" value="1"/>
</dbReference>
<dbReference type="SUPFAM" id="SSF51735">
    <property type="entry name" value="NAD(P)-binding Rossmann-fold domains"/>
    <property type="match status" value="1"/>
</dbReference>
<keyword evidence="2" id="KW-0560">Oxidoreductase</keyword>
<dbReference type="CDD" id="cd05233">
    <property type="entry name" value="SDR_c"/>
    <property type="match status" value="1"/>
</dbReference>
<dbReference type="OrthoDB" id="658698at2"/>
<dbReference type="PROSITE" id="PS00061">
    <property type="entry name" value="ADH_SHORT"/>
    <property type="match status" value="1"/>
</dbReference>
<sequence length="252" mass="26320">MIGNSRVALVTGAGSGIGRAVALKLQADGFDVALLGRRVAELEKTAADAVSGGGRFLVTPADVTDETAVHAAFEKARAAFGRLDLLFNNAGTFTQGVPLEDLPLEEWKRVVDVNLTGPFLCAREAIRIMKAQTPGGGRIINNGSISAQVPRPFSAAYTATKHAITGLTKSISLDGRADNIACSQIDIGNAATDVTAKMASGILQADGRVMVEPRMDVAHVADAVLYIANLPLDANVQFMTLMATGMPFIGRG</sequence>
<dbReference type="FunFam" id="3.40.50.720:FF:000084">
    <property type="entry name" value="Short-chain dehydrogenase reductase"/>
    <property type="match status" value="1"/>
</dbReference>
<dbReference type="RefSeq" id="WP_092869051.1">
    <property type="nucleotide sequence ID" value="NZ_FPCH01000003.1"/>
</dbReference>
<gene>
    <name evidence="4" type="ORF">SAMN04488557_3620</name>
</gene>
<evidence type="ECO:0000256" key="3">
    <source>
        <dbReference type="RuleBase" id="RU000363"/>
    </source>
</evidence>
<dbReference type="PANTHER" id="PTHR43669">
    <property type="entry name" value="5-KETO-D-GLUCONATE 5-REDUCTASE"/>
    <property type="match status" value="1"/>
</dbReference>
<reference evidence="5" key="1">
    <citation type="submission" date="2016-10" db="EMBL/GenBank/DDBJ databases">
        <authorList>
            <person name="Varghese N."/>
            <person name="Submissions S."/>
        </authorList>
    </citation>
    <scope>NUCLEOTIDE SEQUENCE [LARGE SCALE GENOMIC DNA]</scope>
    <source>
        <strain evidence="5">DSM 1565</strain>
    </source>
</reference>
<dbReference type="EMBL" id="FPCH01000003">
    <property type="protein sequence ID" value="SFV38211.1"/>
    <property type="molecule type" value="Genomic_DNA"/>
</dbReference>
<dbReference type="InterPro" id="IPR036291">
    <property type="entry name" value="NAD(P)-bd_dom_sf"/>
</dbReference>
<evidence type="ECO:0000256" key="1">
    <source>
        <dbReference type="ARBA" id="ARBA00006484"/>
    </source>
</evidence>
<dbReference type="STRING" id="51670.SAMN04488557_3620"/>
<dbReference type="InterPro" id="IPR020904">
    <property type="entry name" value="Sc_DH/Rdtase_CS"/>
</dbReference>
<evidence type="ECO:0000313" key="4">
    <source>
        <dbReference type="EMBL" id="SFV38211.1"/>
    </source>
</evidence>
<dbReference type="Pfam" id="PF00106">
    <property type="entry name" value="adh_short"/>
    <property type="match status" value="1"/>
</dbReference>
<organism evidence="4 5">
    <name type="scientific">Hyphomicrobium facile</name>
    <dbReference type="NCBI Taxonomy" id="51670"/>
    <lineage>
        <taxon>Bacteria</taxon>
        <taxon>Pseudomonadati</taxon>
        <taxon>Pseudomonadota</taxon>
        <taxon>Alphaproteobacteria</taxon>
        <taxon>Hyphomicrobiales</taxon>
        <taxon>Hyphomicrobiaceae</taxon>
        <taxon>Hyphomicrobium</taxon>
    </lineage>
</organism>
<dbReference type="InterPro" id="IPR002347">
    <property type="entry name" value="SDR_fam"/>
</dbReference>
<dbReference type="AlphaFoldDB" id="A0A1I7NU89"/>
<keyword evidence="5" id="KW-1185">Reference proteome</keyword>
<accession>A0A1I7NU89</accession>